<dbReference type="AlphaFoldDB" id="A0A521G4K9"/>
<evidence type="ECO:0000313" key="2">
    <source>
        <dbReference type="Proteomes" id="UP000316238"/>
    </source>
</evidence>
<name>A0A521G4K9_9BACT</name>
<reference evidence="1" key="1">
    <citation type="submission" date="2017-07" db="EMBL/GenBank/DDBJ databases">
        <title>The cable genome - Insights into the physiology and evolution of filamentous bacteria capable of sulfide oxidation via long distance electron transfer.</title>
        <authorList>
            <person name="Thorup C."/>
            <person name="Bjerg J.T."/>
            <person name="Schreiber L."/>
            <person name="Nielsen L.P."/>
            <person name="Kjeldsen K.U."/>
            <person name="Boesen T."/>
            <person name="Boggild A."/>
            <person name="Meysman F."/>
            <person name="Geelhoed J."/>
            <person name="Schramm A."/>
        </authorList>
    </citation>
    <scope>NUCLEOTIDE SEQUENCE [LARGE SCALE GENOMIC DNA]</scope>
    <source>
        <strain evidence="1">GS</strain>
    </source>
</reference>
<proteinExistence type="predicted"/>
<dbReference type="Proteomes" id="UP000316238">
    <property type="component" value="Unassembled WGS sequence"/>
</dbReference>
<sequence>MKIIPREIITPYRPIPLKVPEGLKPNEFFNSKENLNDLVQNNGLLISPENLLLYRKALGHSREFDASIIYNTSECIFDPLGRPVRRTQLPDNVKNVWNRMNQIIISYMLEQYPGPRRGIDLSR</sequence>
<protein>
    <submittedName>
        <fullName evidence="1">Uncharacterized protein</fullName>
    </submittedName>
</protein>
<dbReference type="EMBL" id="NQJD01000002">
    <property type="protein sequence ID" value="TAA75957.1"/>
    <property type="molecule type" value="Genomic_DNA"/>
</dbReference>
<gene>
    <name evidence="1" type="ORF">CDV28_10279</name>
</gene>
<keyword evidence="2" id="KW-1185">Reference proteome</keyword>
<comment type="caution">
    <text evidence="1">The sequence shown here is derived from an EMBL/GenBank/DDBJ whole genome shotgun (WGS) entry which is preliminary data.</text>
</comment>
<accession>A0A521G4K9</accession>
<evidence type="ECO:0000313" key="1">
    <source>
        <dbReference type="EMBL" id="TAA75957.1"/>
    </source>
</evidence>
<organism evidence="1 2">
    <name type="scientific">Candidatus Electronema aureum</name>
    <dbReference type="NCBI Taxonomy" id="2005002"/>
    <lineage>
        <taxon>Bacteria</taxon>
        <taxon>Pseudomonadati</taxon>
        <taxon>Thermodesulfobacteriota</taxon>
        <taxon>Desulfobulbia</taxon>
        <taxon>Desulfobulbales</taxon>
        <taxon>Desulfobulbaceae</taxon>
        <taxon>Candidatus Electronema</taxon>
    </lineage>
</organism>